<evidence type="ECO:0000313" key="18">
    <source>
        <dbReference type="Ensembl" id="ENSATEP00000017908.1"/>
    </source>
</evidence>
<organism evidence="18 19">
    <name type="scientific">Anabas testudineus</name>
    <name type="common">Climbing perch</name>
    <name type="synonym">Anthias testudineus</name>
    <dbReference type="NCBI Taxonomy" id="64144"/>
    <lineage>
        <taxon>Eukaryota</taxon>
        <taxon>Metazoa</taxon>
        <taxon>Chordata</taxon>
        <taxon>Craniata</taxon>
        <taxon>Vertebrata</taxon>
        <taxon>Euteleostomi</taxon>
        <taxon>Actinopterygii</taxon>
        <taxon>Neopterygii</taxon>
        <taxon>Teleostei</taxon>
        <taxon>Neoteleostei</taxon>
        <taxon>Acanthomorphata</taxon>
        <taxon>Anabantaria</taxon>
        <taxon>Anabantiformes</taxon>
        <taxon>Anabantoidei</taxon>
        <taxon>Anabantidae</taxon>
        <taxon>Anabas</taxon>
    </lineage>
</organism>
<evidence type="ECO:0000256" key="8">
    <source>
        <dbReference type="ARBA" id="ARBA00022753"/>
    </source>
</evidence>
<dbReference type="Gene3D" id="1.20.1270.60">
    <property type="entry name" value="Arfaptin homology (AH) domain/BAR domain"/>
    <property type="match status" value="1"/>
</dbReference>
<dbReference type="InterPro" id="IPR047234">
    <property type="entry name" value="GRAF_fam"/>
</dbReference>
<dbReference type="Proteomes" id="UP000265040">
    <property type="component" value="Chromosome 1"/>
</dbReference>
<evidence type="ECO:0000256" key="9">
    <source>
        <dbReference type="ARBA" id="ARBA00023136"/>
    </source>
</evidence>
<dbReference type="SUPFAM" id="SSF48350">
    <property type="entry name" value="GTPase activation domain, GAP"/>
    <property type="match status" value="1"/>
</dbReference>
<evidence type="ECO:0000256" key="11">
    <source>
        <dbReference type="ARBA" id="ARBA00070231"/>
    </source>
</evidence>
<dbReference type="SMART" id="SM00233">
    <property type="entry name" value="PH"/>
    <property type="match status" value="1"/>
</dbReference>
<dbReference type="InterPro" id="IPR027267">
    <property type="entry name" value="AH/BAR_dom_sf"/>
</dbReference>
<evidence type="ECO:0000256" key="6">
    <source>
        <dbReference type="ARBA" id="ARBA00022475"/>
    </source>
</evidence>
<feature type="region of interest" description="Disordered" evidence="14">
    <location>
        <begin position="577"/>
        <end position="603"/>
    </location>
</feature>
<dbReference type="GO" id="GO:0005886">
    <property type="term" value="C:plasma membrane"/>
    <property type="evidence" value="ECO:0007669"/>
    <property type="project" value="UniProtKB-SubCell"/>
</dbReference>
<evidence type="ECO:0000256" key="3">
    <source>
        <dbReference type="ARBA" id="ARBA00004608"/>
    </source>
</evidence>
<dbReference type="InterPro" id="IPR004148">
    <property type="entry name" value="BAR_dom"/>
</dbReference>
<dbReference type="InterPro" id="IPR001849">
    <property type="entry name" value="PH_domain"/>
</dbReference>
<evidence type="ECO:0000259" key="16">
    <source>
        <dbReference type="PROSITE" id="PS50003"/>
    </source>
</evidence>
<dbReference type="GO" id="GO:0005096">
    <property type="term" value="F:GTPase activator activity"/>
    <property type="evidence" value="ECO:0007669"/>
    <property type="project" value="UniProtKB-KW"/>
</dbReference>
<feature type="domain" description="Rho-GAP" evidence="17">
    <location>
        <begin position="389"/>
        <end position="573"/>
    </location>
</feature>
<dbReference type="FunFam" id="2.30.29.30:FF:000157">
    <property type="entry name" value="Putative rho GTPase-activating protein 10"/>
    <property type="match status" value="1"/>
</dbReference>
<dbReference type="InterPro" id="IPR047225">
    <property type="entry name" value="PH_GRAF"/>
</dbReference>
<evidence type="ECO:0000256" key="7">
    <source>
        <dbReference type="ARBA" id="ARBA00022490"/>
    </source>
</evidence>
<dbReference type="SMART" id="SM00324">
    <property type="entry name" value="RhoGAP"/>
    <property type="match status" value="1"/>
</dbReference>
<dbReference type="GO" id="GO:0048471">
    <property type="term" value="C:perinuclear region of cytoplasm"/>
    <property type="evidence" value="ECO:0007669"/>
    <property type="project" value="UniProtKB-SubCell"/>
</dbReference>
<sequence length="731" mass="83253">MGLHPLEFSECYLDSPGFRDKIKAHEAELDKTNRFIKELYKDGKNLINATKQLVMAQRKFAHSLGEFQFEYIGDAKTDDERCIDESLQEFSSFLKNLEDQRELMMRNITETLMKPLETFRKDQLGIVRAERKKYEKETEKYYSSLEKLLNMSAKKKDTQLQEANSQVESIRKHFQEESLDYVCKLQEIQERKKFECVEPMLAFFQTVFTFYHQGYELAKDFDHYKKALQINIQNTRNCFEGTRSEVYELKKRFQEAPQEYRQTSPISYEGYLYVQEKRPPPFGSSWVKRYCTFVKEQKILHMVTFDHRSGGKIGETESITLKSCVRKSTDILDRRFCLDLDITDRPGTVLTVQALSEDDHKFWMQAMGGKEPIGHYLGRTFSKERGIDAQLDDVGLNFVKNSITAIETRAINDQGLYRVGGVSSKVQKLLSLMIDEKSNEVDLCASEDWDIKTITSALKLYLRSLPEPLMTYGLYTEFISPAKGDSPESRIQAIHHLVHKLPERNRQVLGLLMKHLAKVAAHSKQNLMTVANLGVVFGPTLMRPQEETVAAIMDLKFQNIVVEILIEQDEKIFADAPESSPISPATPVLSAPARQSKRLSRQNRPLAVYNPQSLDIQNAVGDSFNLTSDETSMGSNESVSSQSSSASTSEMPAEKADHVPLNTTLSSGSNSSVTGRKAMAVYPCEAEHDSELSFQVGAIFHAVVQSREPGWLEGELEGKRGLIPENYVEML</sequence>
<evidence type="ECO:0000256" key="13">
    <source>
        <dbReference type="PROSITE-ProRule" id="PRU00192"/>
    </source>
</evidence>
<dbReference type="InterPro" id="IPR036028">
    <property type="entry name" value="SH3-like_dom_sf"/>
</dbReference>
<dbReference type="Gene3D" id="2.30.30.40">
    <property type="entry name" value="SH3 Domains"/>
    <property type="match status" value="1"/>
</dbReference>
<evidence type="ECO:0000256" key="14">
    <source>
        <dbReference type="SAM" id="MobiDB-lite"/>
    </source>
</evidence>
<evidence type="ECO:0000256" key="10">
    <source>
        <dbReference type="ARBA" id="ARBA00054039"/>
    </source>
</evidence>
<evidence type="ECO:0000259" key="15">
    <source>
        <dbReference type="PROSITE" id="PS50002"/>
    </source>
</evidence>
<gene>
    <name evidence="18" type="primary">ARHGAP10</name>
</gene>
<proteinExistence type="predicted"/>
<dbReference type="GO" id="GO:0010008">
    <property type="term" value="C:endosome membrane"/>
    <property type="evidence" value="ECO:0007669"/>
    <property type="project" value="UniProtKB-SubCell"/>
</dbReference>
<dbReference type="GO" id="GO:0005829">
    <property type="term" value="C:cytosol"/>
    <property type="evidence" value="ECO:0007669"/>
    <property type="project" value="UniProtKB-ARBA"/>
</dbReference>
<feature type="compositionally biased region" description="Low complexity" evidence="14">
    <location>
        <begin position="632"/>
        <end position="649"/>
    </location>
</feature>
<dbReference type="GO" id="GO:0007165">
    <property type="term" value="P:signal transduction"/>
    <property type="evidence" value="ECO:0007669"/>
    <property type="project" value="InterPro"/>
</dbReference>
<dbReference type="FunFam" id="1.10.555.10:FF:000006">
    <property type="entry name" value="Rho GTPase activating protein 26"/>
    <property type="match status" value="1"/>
</dbReference>
<evidence type="ECO:0000256" key="5">
    <source>
        <dbReference type="ARBA" id="ARBA00022468"/>
    </source>
</evidence>
<feature type="compositionally biased region" description="Low complexity" evidence="14">
    <location>
        <begin position="661"/>
        <end position="673"/>
    </location>
</feature>
<keyword evidence="8" id="KW-0967">Endosome</keyword>
<evidence type="ECO:0000256" key="12">
    <source>
        <dbReference type="ARBA" id="ARBA00083384"/>
    </source>
</evidence>
<dbReference type="FunFam" id="2.30.30.40:FF:000055">
    <property type="entry name" value="rho GTPase-activating protein 26 isoform X1"/>
    <property type="match status" value="1"/>
</dbReference>
<evidence type="ECO:0000256" key="4">
    <source>
        <dbReference type="ARBA" id="ARBA00022443"/>
    </source>
</evidence>
<dbReference type="Pfam" id="PF00169">
    <property type="entry name" value="PH"/>
    <property type="match status" value="1"/>
</dbReference>
<dbReference type="FunFam" id="1.20.1270.60:FF:000001">
    <property type="entry name" value="Rho GTPase-activating protein 26"/>
    <property type="match status" value="1"/>
</dbReference>
<evidence type="ECO:0000259" key="17">
    <source>
        <dbReference type="PROSITE" id="PS50238"/>
    </source>
</evidence>
<name>A0A3Q1IJL6_ANATE</name>
<dbReference type="Ensembl" id="ENSATET00000018206.3">
    <property type="protein sequence ID" value="ENSATEP00000017908.1"/>
    <property type="gene ID" value="ENSATEG00000012431.3"/>
</dbReference>
<evidence type="ECO:0000313" key="19">
    <source>
        <dbReference type="Proteomes" id="UP000265040"/>
    </source>
</evidence>
<keyword evidence="5" id="KW-0343">GTPase activation</keyword>
<keyword evidence="9" id="KW-0472">Membrane</keyword>
<dbReference type="PROSITE" id="PS50238">
    <property type="entry name" value="RHOGAP"/>
    <property type="match status" value="1"/>
</dbReference>
<evidence type="ECO:0000256" key="1">
    <source>
        <dbReference type="ARBA" id="ARBA00004236"/>
    </source>
</evidence>
<dbReference type="Pfam" id="PF00620">
    <property type="entry name" value="RhoGAP"/>
    <property type="match status" value="1"/>
</dbReference>
<comment type="function">
    <text evidence="10">GTPase-activating protein that catalyzes the conversion of active GTP-bound Rho GTPases to their inactive GDP-bound form, thus suppressing various Rho GTPase-mediated cellular processes. Also converts Cdc42 to an inactive GDP-bound state. Essential for PTKB2 regulation of cytoskeletal organization via Rho family GTPases. Inhibits PAK2 proteolytic fragment PAK-2p34 kinase activity and changes its localization from the nucleus to the perinuclear region. Stabilizes PAK-2p34 thereby increasing stimulation of cell death. Associates with MICAL1 on the endosomal membrane to promote Rab8-Rab10-dependent tubule extension. After dissociation with MICAL1, recruits WDR44 which connects the endoplasmic reticulum (ER) with the endosomal tubule, thereby participating in the export of a subset of neosynthesized proteins.</text>
</comment>
<dbReference type="PANTHER" id="PTHR12552:SF5">
    <property type="entry name" value="RHO GTPASE-ACTIVATING PROTEIN 10"/>
    <property type="match status" value="1"/>
</dbReference>
<dbReference type="Gene3D" id="1.10.555.10">
    <property type="entry name" value="Rho GTPase activation protein"/>
    <property type="match status" value="1"/>
</dbReference>
<dbReference type="SUPFAM" id="SSF50044">
    <property type="entry name" value="SH3-domain"/>
    <property type="match status" value="1"/>
</dbReference>
<keyword evidence="6" id="KW-1003">Cell membrane</keyword>
<dbReference type="InterPro" id="IPR000198">
    <property type="entry name" value="RhoGAP_dom"/>
</dbReference>
<comment type="subcellular location">
    <subcellularLocation>
        <location evidence="1">Cell membrane</location>
    </subcellularLocation>
    <subcellularLocation>
        <location evidence="2">Cytoplasm</location>
        <location evidence="2">Perinuclear region</location>
    </subcellularLocation>
    <subcellularLocation>
        <location evidence="3">Endosome membrane</location>
    </subcellularLocation>
</comment>
<dbReference type="InterPro" id="IPR011993">
    <property type="entry name" value="PH-like_dom_sf"/>
</dbReference>
<evidence type="ECO:0000256" key="2">
    <source>
        <dbReference type="ARBA" id="ARBA00004556"/>
    </source>
</evidence>
<dbReference type="SUPFAM" id="SSF103657">
    <property type="entry name" value="BAR/IMD domain-like"/>
    <property type="match status" value="1"/>
</dbReference>
<dbReference type="InterPro" id="IPR008936">
    <property type="entry name" value="Rho_GTPase_activation_prot"/>
</dbReference>
<reference evidence="18" key="2">
    <citation type="submission" date="2025-08" db="UniProtKB">
        <authorList>
            <consortium name="Ensembl"/>
        </authorList>
    </citation>
    <scope>IDENTIFICATION</scope>
</reference>
<reference evidence="18" key="1">
    <citation type="submission" date="2021-04" db="EMBL/GenBank/DDBJ databases">
        <authorList>
            <consortium name="Wellcome Sanger Institute Data Sharing"/>
        </authorList>
    </citation>
    <scope>NUCLEOTIDE SEQUENCE [LARGE SCALE GENOMIC DNA]</scope>
</reference>
<keyword evidence="7" id="KW-0963">Cytoplasm</keyword>
<dbReference type="GeneTree" id="ENSGT00940000159559"/>
<accession>A0A3Q1IJL6</accession>
<dbReference type="Pfam" id="PF14604">
    <property type="entry name" value="SH3_9"/>
    <property type="match status" value="1"/>
</dbReference>
<feature type="domain" description="SH3" evidence="15">
    <location>
        <begin position="673"/>
        <end position="731"/>
    </location>
</feature>
<dbReference type="InterPro" id="IPR001452">
    <property type="entry name" value="SH3_domain"/>
</dbReference>
<reference evidence="18" key="3">
    <citation type="submission" date="2025-09" db="UniProtKB">
        <authorList>
            <consortium name="Ensembl"/>
        </authorList>
    </citation>
    <scope>IDENTIFICATION</scope>
</reference>
<dbReference type="CDD" id="cd01249">
    <property type="entry name" value="BAR-PH_GRAF_family"/>
    <property type="match status" value="1"/>
</dbReference>
<dbReference type="Gene3D" id="2.30.29.30">
    <property type="entry name" value="Pleckstrin-homology domain (PH domain)/Phosphotyrosine-binding domain (PTB)"/>
    <property type="match status" value="1"/>
</dbReference>
<feature type="region of interest" description="Disordered" evidence="14">
    <location>
        <begin position="624"/>
        <end position="673"/>
    </location>
</feature>
<dbReference type="PANTHER" id="PTHR12552">
    <property type="entry name" value="OLIGOPHRENIN 1"/>
    <property type="match status" value="1"/>
</dbReference>
<dbReference type="SMART" id="SM00326">
    <property type="entry name" value="SH3"/>
    <property type="match status" value="1"/>
</dbReference>
<dbReference type="AlphaFoldDB" id="A0A3Q1IJL6"/>
<feature type="domain" description="PH" evidence="16">
    <location>
        <begin position="265"/>
        <end position="372"/>
    </location>
</feature>
<keyword evidence="4 13" id="KW-0728">SH3 domain</keyword>
<protein>
    <recommendedName>
        <fullName evidence="11">Rho GTPase-activating protein 10</fullName>
    </recommendedName>
    <alternativeName>
        <fullName evidence="12">Rho-type GTPase-activating protein 10</fullName>
    </alternativeName>
</protein>
<dbReference type="PROSITE" id="PS50003">
    <property type="entry name" value="PH_DOMAIN"/>
    <property type="match status" value="1"/>
</dbReference>
<dbReference type="SUPFAM" id="SSF50729">
    <property type="entry name" value="PH domain-like"/>
    <property type="match status" value="1"/>
</dbReference>
<keyword evidence="19" id="KW-1185">Reference proteome</keyword>
<dbReference type="Pfam" id="PF16746">
    <property type="entry name" value="BAR_3"/>
    <property type="match status" value="1"/>
</dbReference>
<dbReference type="PROSITE" id="PS50002">
    <property type="entry name" value="SH3"/>
    <property type="match status" value="1"/>
</dbReference>